<organism evidence="1 2">
    <name type="scientific">Psychrosphaera aquimarina</name>
    <dbReference type="NCBI Taxonomy" id="2044854"/>
    <lineage>
        <taxon>Bacteria</taxon>
        <taxon>Pseudomonadati</taxon>
        <taxon>Pseudomonadota</taxon>
        <taxon>Gammaproteobacteria</taxon>
        <taxon>Alteromonadales</taxon>
        <taxon>Pseudoalteromonadaceae</taxon>
        <taxon>Psychrosphaera</taxon>
    </lineage>
</organism>
<evidence type="ECO:0000313" key="2">
    <source>
        <dbReference type="Proteomes" id="UP001257914"/>
    </source>
</evidence>
<keyword evidence="2" id="KW-1185">Reference proteome</keyword>
<dbReference type="EMBL" id="JAWCUA010000007">
    <property type="protein sequence ID" value="MDU0112948.1"/>
    <property type="molecule type" value="Genomic_DNA"/>
</dbReference>
<name>A0ABU3QZS8_9GAMM</name>
<reference evidence="1 2" key="1">
    <citation type="submission" date="2023-10" db="EMBL/GenBank/DDBJ databases">
        <title>Psychrosphaera aquimaarina strain SW33 isolated from seawater.</title>
        <authorList>
            <person name="Bayburt H."/>
            <person name="Kim J.M."/>
            <person name="Choi B.J."/>
            <person name="Jeon C.O."/>
        </authorList>
    </citation>
    <scope>NUCLEOTIDE SEQUENCE [LARGE SCALE GENOMIC DNA]</scope>
    <source>
        <strain evidence="1 2">KCTC 52743</strain>
    </source>
</reference>
<evidence type="ECO:0000313" key="1">
    <source>
        <dbReference type="EMBL" id="MDU0112948.1"/>
    </source>
</evidence>
<accession>A0ABU3QZS8</accession>
<gene>
    <name evidence="1" type="ORF">RT723_08055</name>
</gene>
<comment type="caution">
    <text evidence="1">The sequence shown here is derived from an EMBL/GenBank/DDBJ whole genome shotgun (WGS) entry which is preliminary data.</text>
</comment>
<dbReference type="RefSeq" id="WP_315946600.1">
    <property type="nucleotide sequence ID" value="NZ_JAWCUA010000007.1"/>
</dbReference>
<protein>
    <submittedName>
        <fullName evidence="1">Uncharacterized protein</fullName>
    </submittedName>
</protein>
<proteinExistence type="predicted"/>
<sequence>MNLLKSESPSETKKYLNWIVEQNESFNSLGEFIGYFEEMLEADKFITFIENSNILANGNGYELDDFSISNIELEDYPSDGINQETAMTDINDLPYIEGSNGIPHGILNTNFSVGTPYKQVIQTLIEKEESKLPHSYQKQQTWLFAKTQKIKEGDWVCTFSDNSFGVVKVISTDTVLLKIHGQARHIIDGVKLLPLAGHLFSENKDFYFVKKQIEQSYRLSDVAPCGIDYVQYNK</sequence>
<dbReference type="Proteomes" id="UP001257914">
    <property type="component" value="Unassembled WGS sequence"/>
</dbReference>